<feature type="compositionally biased region" description="Polar residues" evidence="1">
    <location>
        <begin position="601"/>
        <end position="612"/>
    </location>
</feature>
<feature type="compositionally biased region" description="Polar residues" evidence="1">
    <location>
        <begin position="15"/>
        <end position="27"/>
    </location>
</feature>
<evidence type="ECO:0000313" key="2">
    <source>
        <dbReference type="EMBL" id="KAK4308689.1"/>
    </source>
</evidence>
<dbReference type="AlphaFoldDB" id="A0AAE1U7G0"/>
<dbReference type="Proteomes" id="UP001292094">
    <property type="component" value="Unassembled WGS sequence"/>
</dbReference>
<feature type="region of interest" description="Disordered" evidence="1">
    <location>
        <begin position="583"/>
        <end position="625"/>
    </location>
</feature>
<feature type="region of interest" description="Disordered" evidence="1">
    <location>
        <begin position="1"/>
        <end position="136"/>
    </location>
</feature>
<feature type="compositionally biased region" description="Polar residues" evidence="1">
    <location>
        <begin position="256"/>
        <end position="270"/>
    </location>
</feature>
<feature type="compositionally biased region" description="Polar residues" evidence="1">
    <location>
        <begin position="460"/>
        <end position="478"/>
    </location>
</feature>
<accession>A0AAE1U7G0</accession>
<feature type="region of interest" description="Disordered" evidence="1">
    <location>
        <begin position="375"/>
        <end position="524"/>
    </location>
</feature>
<feature type="compositionally biased region" description="Low complexity" evidence="1">
    <location>
        <begin position="33"/>
        <end position="57"/>
    </location>
</feature>
<comment type="caution">
    <text evidence="2">The sequence shown here is derived from an EMBL/GenBank/DDBJ whole genome shotgun (WGS) entry which is preliminary data.</text>
</comment>
<name>A0AAE1U7G0_9EUCA</name>
<protein>
    <submittedName>
        <fullName evidence="2">Uncharacterized protein</fullName>
    </submittedName>
</protein>
<feature type="compositionally biased region" description="Low complexity" evidence="1">
    <location>
        <begin position="105"/>
        <end position="121"/>
    </location>
</feature>
<keyword evidence="3" id="KW-1185">Reference proteome</keyword>
<proteinExistence type="predicted"/>
<evidence type="ECO:0000256" key="1">
    <source>
        <dbReference type="SAM" id="MobiDB-lite"/>
    </source>
</evidence>
<organism evidence="2 3">
    <name type="scientific">Petrolisthes manimaculis</name>
    <dbReference type="NCBI Taxonomy" id="1843537"/>
    <lineage>
        <taxon>Eukaryota</taxon>
        <taxon>Metazoa</taxon>
        <taxon>Ecdysozoa</taxon>
        <taxon>Arthropoda</taxon>
        <taxon>Crustacea</taxon>
        <taxon>Multicrustacea</taxon>
        <taxon>Malacostraca</taxon>
        <taxon>Eumalacostraca</taxon>
        <taxon>Eucarida</taxon>
        <taxon>Decapoda</taxon>
        <taxon>Pleocyemata</taxon>
        <taxon>Anomura</taxon>
        <taxon>Galatheoidea</taxon>
        <taxon>Porcellanidae</taxon>
        <taxon>Petrolisthes</taxon>
    </lineage>
</organism>
<feature type="compositionally biased region" description="Polar residues" evidence="1">
    <location>
        <begin position="176"/>
        <end position="190"/>
    </location>
</feature>
<feature type="compositionally biased region" description="Basic and acidic residues" evidence="1">
    <location>
        <begin position="377"/>
        <end position="411"/>
    </location>
</feature>
<feature type="compositionally biased region" description="Polar residues" evidence="1">
    <location>
        <begin position="88"/>
        <end position="99"/>
    </location>
</feature>
<feature type="compositionally biased region" description="Basic residues" evidence="1">
    <location>
        <begin position="412"/>
        <end position="430"/>
    </location>
</feature>
<reference evidence="2" key="1">
    <citation type="submission" date="2023-11" db="EMBL/GenBank/DDBJ databases">
        <title>Genome assemblies of two species of porcelain crab, Petrolisthes cinctipes and Petrolisthes manimaculis (Anomura: Porcellanidae).</title>
        <authorList>
            <person name="Angst P."/>
        </authorList>
    </citation>
    <scope>NUCLEOTIDE SEQUENCE</scope>
    <source>
        <strain evidence="2">PB745_02</strain>
        <tissue evidence="2">Gill</tissue>
    </source>
</reference>
<feature type="compositionally biased region" description="Low complexity" evidence="1">
    <location>
        <begin position="479"/>
        <end position="524"/>
    </location>
</feature>
<feature type="compositionally biased region" description="Polar residues" evidence="1">
    <location>
        <begin position="436"/>
        <end position="454"/>
    </location>
</feature>
<feature type="compositionally biased region" description="Low complexity" evidence="1">
    <location>
        <begin position="68"/>
        <end position="86"/>
    </location>
</feature>
<feature type="region of interest" description="Disordered" evidence="1">
    <location>
        <begin position="154"/>
        <end position="305"/>
    </location>
</feature>
<evidence type="ECO:0000313" key="3">
    <source>
        <dbReference type="Proteomes" id="UP001292094"/>
    </source>
</evidence>
<gene>
    <name evidence="2" type="ORF">Pmani_019640</name>
</gene>
<dbReference type="EMBL" id="JAWZYT010001858">
    <property type="protein sequence ID" value="KAK4308689.1"/>
    <property type="molecule type" value="Genomic_DNA"/>
</dbReference>
<sequence>MTTTYQLEETVYSAGPTTPDLQSSPQQRPHLETTTSTTVTSLIDTQHTQHNQGNTTTSNDSIKNIKGNTTTTTTTTDTSLTDTHNTQHNKGSTTTTSNKDIIKGNSSNNNNINTTTTTTNIPRNMTSSKINIKEKRTTDNMDTIDVVVDSTSTSITTPTTINDNARNGVEDISKKGNGTDNDTGNFSTARSSNEENSTDSDSTNRSIEEATTDDDDNDNNTRVSFSNINPPLRLVSLVPDLTDNTTRSERKGLIPNNKSNGKSNDTTMVRQNDGPDRPRCGSKRCGLRKTLNMSPPLLTYPNDDDEDDGVRNLRRILKEAQVTIKRFQIDFEQEGVGKNTSRESGSKWTLLDAKGVTSNFTDDDKRLGIDKEDCEEKTEVKDKTKKEESAEMTEKVKDKENKTPDKIEGGHKIRHHHGQEGLRRHHHKRRGDTGGIEQQETTITSIPPLQSSHTFMGISTPHNNHDITTQSSRYPVTGSSSPVHHSFSLSPIPYSSSTISPTVSSPSHPSSYSSSSPPAATPSSSLPFYPSSFSFPSRIFHSPSFSDSSSSRHASHSSMPTTTPILRLWHTWDSLLLETKTQTDMQNKIESPAETVLENPVVTQKRNSQTSNEKGETDSSETSQN</sequence>